<organism evidence="3">
    <name type="scientific">Salinispirillum sp. LH 10-3-1</name>
    <dbReference type="NCBI Taxonomy" id="2952525"/>
    <lineage>
        <taxon>Bacteria</taxon>
        <taxon>Pseudomonadati</taxon>
        <taxon>Pseudomonadota</taxon>
        <taxon>Gammaproteobacteria</taxon>
        <taxon>Oceanospirillales</taxon>
        <taxon>Saccharospirillaceae</taxon>
        <taxon>Salinispirillum</taxon>
    </lineage>
</organism>
<dbReference type="Gene3D" id="3.40.30.10">
    <property type="entry name" value="Glutaredoxin"/>
    <property type="match status" value="1"/>
</dbReference>
<dbReference type="AlphaFoldDB" id="A0AB38YBB6"/>
<dbReference type="SUPFAM" id="SSF52833">
    <property type="entry name" value="Thioredoxin-like"/>
    <property type="match status" value="1"/>
</dbReference>
<evidence type="ECO:0000256" key="1">
    <source>
        <dbReference type="SAM" id="MobiDB-lite"/>
    </source>
</evidence>
<gene>
    <name evidence="3" type="ORF">NFC81_07905</name>
</gene>
<feature type="transmembrane region" description="Helical" evidence="2">
    <location>
        <begin position="31"/>
        <end position="51"/>
    </location>
</feature>
<evidence type="ECO:0000256" key="2">
    <source>
        <dbReference type="SAM" id="Phobius"/>
    </source>
</evidence>
<keyword evidence="2" id="KW-0812">Transmembrane</keyword>
<keyword evidence="2" id="KW-0472">Membrane</keyword>
<dbReference type="InterPro" id="IPR036249">
    <property type="entry name" value="Thioredoxin-like_sf"/>
</dbReference>
<proteinExistence type="predicted"/>
<keyword evidence="2" id="KW-1133">Transmembrane helix</keyword>
<protein>
    <recommendedName>
        <fullName evidence="4">Thioredoxin domain-containing protein</fullName>
    </recommendedName>
</protein>
<evidence type="ECO:0000313" key="3">
    <source>
        <dbReference type="EMBL" id="WLD56661.1"/>
    </source>
</evidence>
<sequence length="158" mass="17466">MSSKRKHTAVKNKKQAMGPKKRTLKQHLRRLRGWGITLVVIAGIGGVAWFYQAQHADMRDISVVGNGTPTVVQLFDQNCVTCRQLDKNAKAAMRSFGDELQFRIVNLNVPSGQAFAQRYNGGQTTLLYFDGNGRHVTTVTGVQSSADLRESFELLVSG</sequence>
<dbReference type="EMBL" id="CP101717">
    <property type="protein sequence ID" value="WLD56661.1"/>
    <property type="molecule type" value="Genomic_DNA"/>
</dbReference>
<accession>A0AB38YBB6</accession>
<evidence type="ECO:0008006" key="4">
    <source>
        <dbReference type="Google" id="ProtNLM"/>
    </source>
</evidence>
<reference evidence="3" key="1">
    <citation type="submission" date="2022-07" db="EMBL/GenBank/DDBJ databases">
        <title>Complete genome sequence of Salinispirillum sp. LH10-3-1 capable of multiple carbohydrate inversion isolated from a soda lake.</title>
        <authorList>
            <person name="Liu J."/>
            <person name="Zhai Y."/>
            <person name="Zhang H."/>
            <person name="Yang H."/>
            <person name="Qu J."/>
            <person name="Li J."/>
        </authorList>
    </citation>
    <scope>NUCLEOTIDE SEQUENCE</scope>
    <source>
        <strain evidence="3">LH 10-3-1</strain>
    </source>
</reference>
<name>A0AB38YBB6_9GAMM</name>
<feature type="region of interest" description="Disordered" evidence="1">
    <location>
        <begin position="1"/>
        <end position="23"/>
    </location>
</feature>
<dbReference type="RefSeq" id="WP_304993944.1">
    <property type="nucleotide sequence ID" value="NZ_CP101717.1"/>
</dbReference>